<dbReference type="SUPFAM" id="SSF56176">
    <property type="entry name" value="FAD-binding/transporter-associated domain-like"/>
    <property type="match status" value="1"/>
</dbReference>
<dbReference type="InterPro" id="IPR036318">
    <property type="entry name" value="FAD-bd_PCMH-like_sf"/>
</dbReference>
<dbReference type="Pfam" id="PF02913">
    <property type="entry name" value="FAD-oxidase_C"/>
    <property type="match status" value="1"/>
</dbReference>
<dbReference type="Gene3D" id="3.30.43.10">
    <property type="entry name" value="Uridine Diphospho-n-acetylenolpyruvylglucosamine Reductase, domain 2"/>
    <property type="match status" value="1"/>
</dbReference>
<dbReference type="InterPro" id="IPR016171">
    <property type="entry name" value="Vanillyl_alc_oxidase_C-sub2"/>
</dbReference>
<keyword evidence="4" id="KW-0560">Oxidoreductase</keyword>
<dbReference type="Proteomes" id="UP000752292">
    <property type="component" value="Unassembled WGS sequence"/>
</dbReference>
<dbReference type="GO" id="GO:0071949">
    <property type="term" value="F:FAD binding"/>
    <property type="evidence" value="ECO:0007669"/>
    <property type="project" value="InterPro"/>
</dbReference>
<evidence type="ECO:0000256" key="2">
    <source>
        <dbReference type="ARBA" id="ARBA00022630"/>
    </source>
</evidence>
<dbReference type="Gene3D" id="3.30.70.2190">
    <property type="match status" value="1"/>
</dbReference>
<feature type="domain" description="FAD-binding PCMH-type" evidence="5">
    <location>
        <begin position="37"/>
        <end position="215"/>
    </location>
</feature>
<evidence type="ECO:0000256" key="1">
    <source>
        <dbReference type="ARBA" id="ARBA00001974"/>
    </source>
</evidence>
<evidence type="ECO:0000256" key="3">
    <source>
        <dbReference type="ARBA" id="ARBA00022827"/>
    </source>
</evidence>
<evidence type="ECO:0000313" key="6">
    <source>
        <dbReference type="EMBL" id="MBI4251346.1"/>
    </source>
</evidence>
<evidence type="ECO:0000259" key="5">
    <source>
        <dbReference type="PROSITE" id="PS51387"/>
    </source>
</evidence>
<dbReference type="Pfam" id="PF01565">
    <property type="entry name" value="FAD_binding_4"/>
    <property type="match status" value="1"/>
</dbReference>
<organism evidence="6 7">
    <name type="scientific">Tectimicrobiota bacterium</name>
    <dbReference type="NCBI Taxonomy" id="2528274"/>
    <lineage>
        <taxon>Bacteria</taxon>
        <taxon>Pseudomonadati</taxon>
        <taxon>Nitrospinota/Tectimicrobiota group</taxon>
        <taxon>Candidatus Tectimicrobiota</taxon>
    </lineage>
</organism>
<reference evidence="6" key="1">
    <citation type="submission" date="2020-07" db="EMBL/GenBank/DDBJ databases">
        <title>Huge and variable diversity of episymbiotic CPR bacteria and DPANN archaea in groundwater ecosystems.</title>
        <authorList>
            <person name="He C.Y."/>
            <person name="Keren R."/>
            <person name="Whittaker M."/>
            <person name="Farag I.F."/>
            <person name="Doudna J."/>
            <person name="Cate J.H.D."/>
            <person name="Banfield J.F."/>
        </authorList>
    </citation>
    <scope>NUCLEOTIDE SEQUENCE</scope>
    <source>
        <strain evidence="6">NC_groundwater_1370_Ag_S-0.2um_69_93</strain>
    </source>
</reference>
<name>A0A933E7Q9_UNCTE</name>
<dbReference type="InterPro" id="IPR016166">
    <property type="entry name" value="FAD-bd_PCMH"/>
</dbReference>
<dbReference type="Gene3D" id="1.10.45.10">
    <property type="entry name" value="Vanillyl-alcohol Oxidase, Chain A, domain 4"/>
    <property type="match status" value="1"/>
</dbReference>
<protein>
    <submittedName>
        <fullName evidence="6">FAD-binding protein</fullName>
    </submittedName>
</protein>
<dbReference type="SUPFAM" id="SSF55103">
    <property type="entry name" value="FAD-linked oxidases, C-terminal domain"/>
    <property type="match status" value="1"/>
</dbReference>
<accession>A0A933E7Q9</accession>
<dbReference type="InterPro" id="IPR006094">
    <property type="entry name" value="Oxid_FAD_bind_N"/>
</dbReference>
<dbReference type="Gene3D" id="3.30.70.2740">
    <property type="match status" value="1"/>
</dbReference>
<keyword evidence="3" id="KW-0274">FAD</keyword>
<dbReference type="PROSITE" id="PS51387">
    <property type="entry name" value="FAD_PCMH"/>
    <property type="match status" value="1"/>
</dbReference>
<dbReference type="InterPro" id="IPR016169">
    <property type="entry name" value="FAD-bd_PCMH_sub2"/>
</dbReference>
<dbReference type="PANTHER" id="PTHR42934">
    <property type="entry name" value="GLYCOLATE OXIDASE SUBUNIT GLCD"/>
    <property type="match status" value="1"/>
</dbReference>
<evidence type="ECO:0000256" key="4">
    <source>
        <dbReference type="ARBA" id="ARBA00023002"/>
    </source>
</evidence>
<dbReference type="PANTHER" id="PTHR42934:SF1">
    <property type="entry name" value="GLYCOLATE OXIDASE SUBUNIT GLCD"/>
    <property type="match status" value="1"/>
</dbReference>
<gene>
    <name evidence="6" type="ORF">HY618_02715</name>
</gene>
<dbReference type="EMBL" id="JACQRX010000122">
    <property type="protein sequence ID" value="MBI4251346.1"/>
    <property type="molecule type" value="Genomic_DNA"/>
</dbReference>
<dbReference type="InterPro" id="IPR016167">
    <property type="entry name" value="FAD-bd_PCMH_sub1"/>
</dbReference>
<dbReference type="InterPro" id="IPR051914">
    <property type="entry name" value="FAD-linked_OxidoTrans_Type4"/>
</dbReference>
<dbReference type="Gene3D" id="3.30.465.10">
    <property type="match status" value="1"/>
</dbReference>
<dbReference type="InterPro" id="IPR016164">
    <property type="entry name" value="FAD-linked_Oxase-like_C"/>
</dbReference>
<keyword evidence="2" id="KW-0285">Flavoprotein</keyword>
<comment type="caution">
    <text evidence="6">The sequence shown here is derived from an EMBL/GenBank/DDBJ whole genome shotgun (WGS) entry which is preliminary data.</text>
</comment>
<sequence>MDQATLIAKLTGAVGADYIHTDPVALRAYNCDALTIYKGQPSAVVLPGNTEEVQKVVRLCREAGVPLIPRGAGTCLSGGATPAPGGVLAVFVRMNQILEIDYENRLARVQPGVVNLHLSRETLPRGFHYAPDPSSQMACTIGGNAAENSGGAHCLKYGMTTNHIQGMTVVLASGDAVRLGSDGDEAPGLDLRGFFIGSEGTFAVITELTVRLTPNPEGVRTMLACFKEVGDACRTVSEVIAAGAVPAAMELMDRYTIEAVEKVMQAGYPKDAGAVLLIELDGLPSSMRPLEALVHGICMRNACASFRAAQSEAERDSLWMGRKRAFGAFGAIAPAYYCLDGTVPRSKLAVVLEEFDRIAARYGLRITNVFHAGDGSLHPNVLFDDRVPGETARAVECGAEVLRACIRAGGVLSGEHGIGIEKKREMRDQFDDATLGIMERVRDAVDPEGLFNPGKILPGGDVEFPLADASQPGGVARMAAAFSK</sequence>
<dbReference type="GO" id="GO:0016491">
    <property type="term" value="F:oxidoreductase activity"/>
    <property type="evidence" value="ECO:0007669"/>
    <property type="project" value="UniProtKB-KW"/>
</dbReference>
<comment type="cofactor">
    <cofactor evidence="1">
        <name>FAD</name>
        <dbReference type="ChEBI" id="CHEBI:57692"/>
    </cofactor>
</comment>
<evidence type="ECO:0000313" key="7">
    <source>
        <dbReference type="Proteomes" id="UP000752292"/>
    </source>
</evidence>
<proteinExistence type="predicted"/>
<dbReference type="InterPro" id="IPR004113">
    <property type="entry name" value="FAD-bd_oxidored_4_C"/>
</dbReference>
<dbReference type="AlphaFoldDB" id="A0A933E7Q9"/>